<evidence type="ECO:0000256" key="6">
    <source>
        <dbReference type="ARBA" id="ARBA00022989"/>
    </source>
</evidence>
<evidence type="ECO:0000256" key="5">
    <source>
        <dbReference type="ARBA" id="ARBA00022692"/>
    </source>
</evidence>
<proteinExistence type="inferred from homology"/>
<comment type="similarity">
    <text evidence="2">Belongs to the amino acid-polyamine-organocation (APC) superfamily. Spore germination protein (SGP) (TC 2.A.3.9) family.</text>
</comment>
<dbReference type="PANTHER" id="PTHR34975">
    <property type="entry name" value="SPORE GERMINATION PROTEIN A2"/>
    <property type="match status" value="1"/>
</dbReference>
<feature type="transmembrane region" description="Helical" evidence="8">
    <location>
        <begin position="329"/>
        <end position="351"/>
    </location>
</feature>
<feature type="transmembrane region" description="Helical" evidence="8">
    <location>
        <begin position="78"/>
        <end position="96"/>
    </location>
</feature>
<dbReference type="EMBL" id="JBHMDO010000024">
    <property type="protein sequence ID" value="MFB9327322.1"/>
    <property type="molecule type" value="Genomic_DNA"/>
</dbReference>
<evidence type="ECO:0000256" key="3">
    <source>
        <dbReference type="ARBA" id="ARBA00022448"/>
    </source>
</evidence>
<keyword evidence="10" id="KW-1185">Reference proteome</keyword>
<evidence type="ECO:0000256" key="7">
    <source>
        <dbReference type="ARBA" id="ARBA00023136"/>
    </source>
</evidence>
<evidence type="ECO:0000313" key="10">
    <source>
        <dbReference type="Proteomes" id="UP001589747"/>
    </source>
</evidence>
<keyword evidence="6 8" id="KW-1133">Transmembrane helix</keyword>
<dbReference type="InterPro" id="IPR004761">
    <property type="entry name" value="Spore_GerAB"/>
</dbReference>
<keyword evidence="7 8" id="KW-0472">Membrane</keyword>
<organism evidence="9 10">
    <name type="scientific">Paenibacillus aurantiacus</name>
    <dbReference type="NCBI Taxonomy" id="1936118"/>
    <lineage>
        <taxon>Bacteria</taxon>
        <taxon>Bacillati</taxon>
        <taxon>Bacillota</taxon>
        <taxon>Bacilli</taxon>
        <taxon>Bacillales</taxon>
        <taxon>Paenibacillaceae</taxon>
        <taxon>Paenibacillus</taxon>
    </lineage>
</organism>
<dbReference type="Proteomes" id="UP001589747">
    <property type="component" value="Unassembled WGS sequence"/>
</dbReference>
<feature type="transmembrane region" description="Helical" evidence="8">
    <location>
        <begin position="142"/>
        <end position="162"/>
    </location>
</feature>
<keyword evidence="5 8" id="KW-0812">Transmembrane</keyword>
<evidence type="ECO:0000256" key="1">
    <source>
        <dbReference type="ARBA" id="ARBA00004141"/>
    </source>
</evidence>
<feature type="transmembrane region" description="Helical" evidence="8">
    <location>
        <begin position="271"/>
        <end position="290"/>
    </location>
</feature>
<evidence type="ECO:0000313" key="9">
    <source>
        <dbReference type="EMBL" id="MFB9327322.1"/>
    </source>
</evidence>
<feature type="transmembrane region" description="Helical" evidence="8">
    <location>
        <begin position="116"/>
        <end position="135"/>
    </location>
</feature>
<feature type="transmembrane region" description="Helical" evidence="8">
    <location>
        <begin position="302"/>
        <end position="323"/>
    </location>
</feature>
<feature type="transmembrane region" description="Helical" evidence="8">
    <location>
        <begin position="215"/>
        <end position="236"/>
    </location>
</feature>
<feature type="transmembrane region" description="Helical" evidence="8">
    <location>
        <begin position="12"/>
        <end position="32"/>
    </location>
</feature>
<feature type="transmembrane region" description="Helical" evidence="8">
    <location>
        <begin position="38"/>
        <end position="58"/>
    </location>
</feature>
<sequence>MNVQTFGVWPLLFMLILSVGLANHVILLPLILQDAGRDAWLCAPVAMLASLPWIYFVLHGTLRRTGREPLARQLFRRLPKPVAFLLLAPMGLQLTMTSFQAYAETAAWTTTTYLPATPPLVILICLVTLIGFGVWSGIRTIAIMSTMLLPTVVFLGDFVMTANMPDKNYSYLLPILEHGTGGVLRGSLLALGSISELYILLVVKHHLTRSFDRVHLLGLLGFLTLLTVGPAIGAVTEFGPVEAAKLRYPAFAQWRLVTIGRYIEHLDFFAIFQWVAGSFVRMSMSLFVVLELLPLRRPAFRGAALAVICALFIVAAKVLSHFMFDYRELTRMIFVANVCLTIAITTVLWLLSFNKLREEGNDAGSERHAYNG</sequence>
<accession>A0ABV5KT91</accession>
<evidence type="ECO:0000256" key="8">
    <source>
        <dbReference type="SAM" id="Phobius"/>
    </source>
</evidence>
<dbReference type="PANTHER" id="PTHR34975:SF2">
    <property type="entry name" value="SPORE GERMINATION PROTEIN A2"/>
    <property type="match status" value="1"/>
</dbReference>
<dbReference type="RefSeq" id="WP_377495492.1">
    <property type="nucleotide sequence ID" value="NZ_JBHMDO010000024.1"/>
</dbReference>
<protein>
    <submittedName>
        <fullName evidence="9">GerAB/ArcD/ProY family transporter</fullName>
    </submittedName>
</protein>
<evidence type="ECO:0000256" key="4">
    <source>
        <dbReference type="ARBA" id="ARBA00022544"/>
    </source>
</evidence>
<feature type="transmembrane region" description="Helical" evidence="8">
    <location>
        <begin position="182"/>
        <end position="203"/>
    </location>
</feature>
<comment type="caution">
    <text evidence="9">The sequence shown here is derived from an EMBL/GenBank/DDBJ whole genome shotgun (WGS) entry which is preliminary data.</text>
</comment>
<evidence type="ECO:0000256" key="2">
    <source>
        <dbReference type="ARBA" id="ARBA00007998"/>
    </source>
</evidence>
<keyword evidence="4" id="KW-0309">Germination</keyword>
<keyword evidence="3" id="KW-0813">Transport</keyword>
<reference evidence="9 10" key="1">
    <citation type="submission" date="2024-09" db="EMBL/GenBank/DDBJ databases">
        <authorList>
            <person name="Sun Q."/>
            <person name="Mori K."/>
        </authorList>
    </citation>
    <scope>NUCLEOTIDE SEQUENCE [LARGE SCALE GENOMIC DNA]</scope>
    <source>
        <strain evidence="9 10">TISTR 2452</strain>
    </source>
</reference>
<gene>
    <name evidence="9" type="ORF">ACFFSY_15450</name>
</gene>
<dbReference type="Pfam" id="PF03845">
    <property type="entry name" value="Spore_permease"/>
    <property type="match status" value="1"/>
</dbReference>
<name>A0ABV5KT91_9BACL</name>
<comment type="subcellular location">
    <subcellularLocation>
        <location evidence="1">Membrane</location>
        <topology evidence="1">Multi-pass membrane protein</topology>
    </subcellularLocation>
</comment>